<accession>A0A8S1RNV8</accession>
<comment type="caution">
    <text evidence="1">The sequence shown here is derived from an EMBL/GenBank/DDBJ whole genome shotgun (WGS) entry which is preliminary data.</text>
</comment>
<name>A0A8S1RNV8_9CILI</name>
<evidence type="ECO:0000313" key="2">
    <source>
        <dbReference type="Proteomes" id="UP000692954"/>
    </source>
</evidence>
<organism evidence="1 2">
    <name type="scientific">Paramecium sonneborni</name>
    <dbReference type="NCBI Taxonomy" id="65129"/>
    <lineage>
        <taxon>Eukaryota</taxon>
        <taxon>Sar</taxon>
        <taxon>Alveolata</taxon>
        <taxon>Ciliophora</taxon>
        <taxon>Intramacronucleata</taxon>
        <taxon>Oligohymenophorea</taxon>
        <taxon>Peniculida</taxon>
        <taxon>Parameciidae</taxon>
        <taxon>Paramecium</taxon>
    </lineage>
</organism>
<proteinExistence type="predicted"/>
<protein>
    <submittedName>
        <fullName evidence="1">Uncharacterized protein</fullName>
    </submittedName>
</protein>
<keyword evidence="2" id="KW-1185">Reference proteome</keyword>
<dbReference type="Proteomes" id="UP000692954">
    <property type="component" value="Unassembled WGS sequence"/>
</dbReference>
<gene>
    <name evidence="1" type="ORF">PSON_ATCC_30995.1.T2490006</name>
</gene>
<dbReference type="AlphaFoldDB" id="A0A8S1RNV8"/>
<dbReference type="EMBL" id="CAJJDN010000249">
    <property type="protein sequence ID" value="CAD8129886.1"/>
    <property type="molecule type" value="Genomic_DNA"/>
</dbReference>
<reference evidence="1" key="1">
    <citation type="submission" date="2021-01" db="EMBL/GenBank/DDBJ databases">
        <authorList>
            <consortium name="Genoscope - CEA"/>
            <person name="William W."/>
        </authorList>
    </citation>
    <scope>NUCLEOTIDE SEQUENCE</scope>
</reference>
<sequence>MIRELQIKCSIEEHDQVELACLNQTCKTNRIYCHQCLKNGDGEELIKYFNYIEKESENQIAELNLMVKKLNKLFTQLKQGLKKNINYLKRYCYNWIQNN</sequence>
<dbReference type="OrthoDB" id="10476041at2759"/>
<evidence type="ECO:0000313" key="1">
    <source>
        <dbReference type="EMBL" id="CAD8129886.1"/>
    </source>
</evidence>